<evidence type="ECO:0000256" key="3">
    <source>
        <dbReference type="ARBA" id="ARBA00022756"/>
    </source>
</evidence>
<dbReference type="Pfam" id="PF12697">
    <property type="entry name" value="Abhydrolase_6"/>
    <property type="match status" value="1"/>
</dbReference>
<dbReference type="GO" id="GO:0009102">
    <property type="term" value="P:biotin biosynthetic process"/>
    <property type="evidence" value="ECO:0007669"/>
    <property type="project" value="UniProtKB-KW"/>
</dbReference>
<dbReference type="GO" id="GO:0052689">
    <property type="term" value="F:carboxylic ester hydrolase activity"/>
    <property type="evidence" value="ECO:0007669"/>
    <property type="project" value="UniProtKB-KW"/>
</dbReference>
<dbReference type="InterPro" id="IPR000073">
    <property type="entry name" value="AB_hydrolase_1"/>
</dbReference>
<gene>
    <name evidence="6" type="primary">bioH</name>
    <name evidence="6" type="ORF">CSA60_02825</name>
</gene>
<evidence type="ECO:0000313" key="6">
    <source>
        <dbReference type="EMBL" id="PIE24903.1"/>
    </source>
</evidence>
<feature type="domain" description="AB hydrolase-1" evidence="5">
    <location>
        <begin position="16"/>
        <end position="243"/>
    </location>
</feature>
<organism evidence="6 7">
    <name type="scientific">Neptuniibacter caesariensis</name>
    <dbReference type="NCBI Taxonomy" id="207954"/>
    <lineage>
        <taxon>Bacteria</taxon>
        <taxon>Pseudomonadati</taxon>
        <taxon>Pseudomonadota</taxon>
        <taxon>Gammaproteobacteria</taxon>
        <taxon>Oceanospirillales</taxon>
        <taxon>Oceanospirillaceae</taxon>
        <taxon>Neptuniibacter</taxon>
    </lineage>
</organism>
<comment type="caution">
    <text evidence="6">The sequence shown here is derived from an EMBL/GenBank/DDBJ whole genome shotgun (WGS) entry which is preliminary data.</text>
</comment>
<dbReference type="InterPro" id="IPR029058">
    <property type="entry name" value="AB_hydrolase_fold"/>
</dbReference>
<dbReference type="InterPro" id="IPR050266">
    <property type="entry name" value="AB_hydrolase_sf"/>
</dbReference>
<keyword evidence="2" id="KW-0963">Cytoplasm</keyword>
<name>A0A2G6JNB5_NEPCE</name>
<keyword evidence="4" id="KW-0378">Hydrolase</keyword>
<reference evidence="6 7" key="1">
    <citation type="submission" date="2017-10" db="EMBL/GenBank/DDBJ databases">
        <title>Novel microbial diversity and functional potential in the marine mammal oral microbiome.</title>
        <authorList>
            <person name="Dudek N.K."/>
            <person name="Sun C.L."/>
            <person name="Burstein D."/>
            <person name="Kantor R.S."/>
            <person name="Aliaga Goltsman D.S."/>
            <person name="Bik E.M."/>
            <person name="Thomas B.C."/>
            <person name="Banfield J.F."/>
            <person name="Relman D.A."/>
        </authorList>
    </citation>
    <scope>NUCLEOTIDE SEQUENCE [LARGE SCALE GENOMIC DNA]</scope>
    <source>
        <strain evidence="6">DOLJORAL78_47_21</strain>
    </source>
</reference>
<evidence type="ECO:0000313" key="7">
    <source>
        <dbReference type="Proteomes" id="UP000243469"/>
    </source>
</evidence>
<dbReference type="PRINTS" id="PR00111">
    <property type="entry name" value="ABHYDROLASE"/>
</dbReference>
<protein>
    <submittedName>
        <fullName evidence="6">Pimeloyl-[acyl-carrier protein] methyl ester esterase</fullName>
    </submittedName>
</protein>
<proteinExistence type="predicted"/>
<keyword evidence="1" id="KW-0719">Serine esterase</keyword>
<dbReference type="AlphaFoldDB" id="A0A2G6JNB5"/>
<keyword evidence="3" id="KW-0093">Biotin biosynthesis</keyword>
<sequence length="255" mass="27865">MNLYSEKLANPGKPDLVLLHGWGMNSTIWQGLVNVLSDDYSLTLIDLPGLGRSVDYPEPYTAAAVVELLAEHAPQKAIWLGWSMGGQLAVQFASRFPDRVEKLVTVASNPCFVRRTDWPCAMDEATYSAFVNSLQTNVPKTLMRFAMLQTQGAEGGRETLKQLKAALQVAQPSAPLVSLGLLRDDARPMLQNLNMPLLQLFGEKDLLVPVAAAQACTEITGQNTIVYPGAGHLPFISHQARFVSDLQTFLQEASV</sequence>
<evidence type="ECO:0000256" key="4">
    <source>
        <dbReference type="ARBA" id="ARBA00022801"/>
    </source>
</evidence>
<evidence type="ECO:0000256" key="2">
    <source>
        <dbReference type="ARBA" id="ARBA00022490"/>
    </source>
</evidence>
<dbReference type="PANTHER" id="PTHR43798">
    <property type="entry name" value="MONOACYLGLYCEROL LIPASE"/>
    <property type="match status" value="1"/>
</dbReference>
<dbReference type="Gene3D" id="3.40.50.1820">
    <property type="entry name" value="alpha/beta hydrolase"/>
    <property type="match status" value="1"/>
</dbReference>
<accession>A0A2G6JNB5</accession>
<dbReference type="SUPFAM" id="SSF53474">
    <property type="entry name" value="alpha/beta-Hydrolases"/>
    <property type="match status" value="1"/>
</dbReference>
<dbReference type="GO" id="GO:0016020">
    <property type="term" value="C:membrane"/>
    <property type="evidence" value="ECO:0007669"/>
    <property type="project" value="TreeGrafter"/>
</dbReference>
<evidence type="ECO:0000259" key="5">
    <source>
        <dbReference type="Pfam" id="PF12697"/>
    </source>
</evidence>
<dbReference type="PANTHER" id="PTHR43798:SF31">
    <property type="entry name" value="AB HYDROLASE SUPERFAMILY PROTEIN YCLE"/>
    <property type="match status" value="1"/>
</dbReference>
<dbReference type="Proteomes" id="UP000243469">
    <property type="component" value="Unassembled WGS sequence"/>
</dbReference>
<dbReference type="EMBL" id="PDSH01000015">
    <property type="protein sequence ID" value="PIE24903.1"/>
    <property type="molecule type" value="Genomic_DNA"/>
</dbReference>
<dbReference type="NCBIfam" id="TIGR01738">
    <property type="entry name" value="bioH"/>
    <property type="match status" value="1"/>
</dbReference>
<evidence type="ECO:0000256" key="1">
    <source>
        <dbReference type="ARBA" id="ARBA00022487"/>
    </source>
</evidence>
<dbReference type="InterPro" id="IPR010076">
    <property type="entry name" value="BioH"/>
</dbReference>